<organism evidence="2">
    <name type="scientific">Oryza meridionalis</name>
    <dbReference type="NCBI Taxonomy" id="40149"/>
    <lineage>
        <taxon>Eukaryota</taxon>
        <taxon>Viridiplantae</taxon>
        <taxon>Streptophyta</taxon>
        <taxon>Embryophyta</taxon>
        <taxon>Tracheophyta</taxon>
        <taxon>Spermatophyta</taxon>
        <taxon>Magnoliopsida</taxon>
        <taxon>Liliopsida</taxon>
        <taxon>Poales</taxon>
        <taxon>Poaceae</taxon>
        <taxon>BOP clade</taxon>
        <taxon>Oryzoideae</taxon>
        <taxon>Oryzeae</taxon>
        <taxon>Oryzinae</taxon>
        <taxon>Oryza</taxon>
    </lineage>
</organism>
<dbReference type="AlphaFoldDB" id="A0A0E0E1K9"/>
<dbReference type="Proteomes" id="UP000008021">
    <property type="component" value="Chromosome 6"/>
</dbReference>
<keyword evidence="3" id="KW-1185">Reference proteome</keyword>
<dbReference type="Gramene" id="OMERI06G15330.1">
    <property type="protein sequence ID" value="OMERI06G15330.1"/>
    <property type="gene ID" value="OMERI06G15330"/>
</dbReference>
<name>A0A0E0E1K9_9ORYZ</name>
<reference evidence="2" key="2">
    <citation type="submission" date="2018-05" db="EMBL/GenBank/DDBJ databases">
        <title>OmerRS3 (Oryza meridionalis Reference Sequence Version 3).</title>
        <authorList>
            <person name="Zhang J."/>
            <person name="Kudrna D."/>
            <person name="Lee S."/>
            <person name="Talag J."/>
            <person name="Welchert J."/>
            <person name="Wing R.A."/>
        </authorList>
    </citation>
    <scope>NUCLEOTIDE SEQUENCE [LARGE SCALE GENOMIC DNA]</scope>
    <source>
        <strain evidence="2">cv. OR44</strain>
    </source>
</reference>
<sequence length="78" mass="8626">MRRRAGSRSTLPLPSNPIGNGGSMMRKKGGGLIETATNAACSKSDVDRLMELPPKMISKAFRCMWRFWLPAKICFPAQ</sequence>
<dbReference type="EnsemblPlants" id="OMERI06G15330.1">
    <property type="protein sequence ID" value="OMERI06G15330.1"/>
    <property type="gene ID" value="OMERI06G15330"/>
</dbReference>
<accession>A0A0E0E1K9</accession>
<protein>
    <submittedName>
        <fullName evidence="2">Uncharacterized protein</fullName>
    </submittedName>
</protein>
<dbReference type="HOGENOM" id="CLU_2626111_0_0_1"/>
<evidence type="ECO:0000313" key="3">
    <source>
        <dbReference type="Proteomes" id="UP000008021"/>
    </source>
</evidence>
<feature type="region of interest" description="Disordered" evidence="1">
    <location>
        <begin position="1"/>
        <end position="29"/>
    </location>
</feature>
<reference evidence="2" key="1">
    <citation type="submission" date="2015-04" db="UniProtKB">
        <authorList>
            <consortium name="EnsemblPlants"/>
        </authorList>
    </citation>
    <scope>IDENTIFICATION</scope>
</reference>
<evidence type="ECO:0000256" key="1">
    <source>
        <dbReference type="SAM" id="MobiDB-lite"/>
    </source>
</evidence>
<evidence type="ECO:0000313" key="2">
    <source>
        <dbReference type="EnsemblPlants" id="OMERI06G15330.1"/>
    </source>
</evidence>
<proteinExistence type="predicted"/>